<dbReference type="GO" id="GO:0005344">
    <property type="term" value="F:oxygen carrier activity"/>
    <property type="evidence" value="ECO:0007669"/>
    <property type="project" value="InterPro"/>
</dbReference>
<gene>
    <name evidence="7" type="ORF">CFH83_08665</name>
</gene>
<dbReference type="PANTHER" id="PTHR47366">
    <property type="entry name" value="TWO-ON-TWO HEMOGLOBIN-3"/>
    <property type="match status" value="1"/>
</dbReference>
<evidence type="ECO:0000313" key="7">
    <source>
        <dbReference type="EMBL" id="DAB37933.1"/>
    </source>
</evidence>
<dbReference type="RefSeq" id="WP_294896005.1">
    <property type="nucleotide sequence ID" value="NZ_DLUI01000122.1"/>
</dbReference>
<dbReference type="Pfam" id="PF01152">
    <property type="entry name" value="Bac_globin"/>
    <property type="match status" value="1"/>
</dbReference>
<protein>
    <submittedName>
        <fullName evidence="7">Globin</fullName>
    </submittedName>
</protein>
<dbReference type="PANTHER" id="PTHR47366:SF1">
    <property type="entry name" value="TWO-ON-TWO HEMOGLOBIN-3"/>
    <property type="match status" value="1"/>
</dbReference>
<evidence type="ECO:0000313" key="8">
    <source>
        <dbReference type="Proteomes" id="UP000228859"/>
    </source>
</evidence>
<comment type="similarity">
    <text evidence="5">Belongs to the truncated hemoglobin family. Group II subfamily.</text>
</comment>
<evidence type="ECO:0000256" key="1">
    <source>
        <dbReference type="ARBA" id="ARBA00022448"/>
    </source>
</evidence>
<dbReference type="GO" id="GO:0019825">
    <property type="term" value="F:oxygen binding"/>
    <property type="evidence" value="ECO:0007669"/>
    <property type="project" value="InterPro"/>
</dbReference>
<name>A0A2D3WMZ1_9BACT</name>
<dbReference type="GO" id="GO:0020037">
    <property type="term" value="F:heme binding"/>
    <property type="evidence" value="ECO:0007669"/>
    <property type="project" value="InterPro"/>
</dbReference>
<accession>A0A2D3WMZ1</accession>
<keyword evidence="1" id="KW-0813">Transport</keyword>
<dbReference type="InterPro" id="IPR009050">
    <property type="entry name" value="Globin-like_sf"/>
</dbReference>
<evidence type="ECO:0000256" key="4">
    <source>
        <dbReference type="ARBA" id="ARBA00023004"/>
    </source>
</evidence>
<evidence type="ECO:0000256" key="6">
    <source>
        <dbReference type="PIRSR" id="PIRSR601486-1"/>
    </source>
</evidence>
<reference evidence="7 8" key="1">
    <citation type="journal article" date="2017" name="Front. Microbiol.">
        <title>Comparative Genomic Analysis of the Class Epsilonproteobacteria and Proposed Reclassification to Epsilonbacteraeota (phyl. nov.).</title>
        <authorList>
            <person name="Waite D.W."/>
            <person name="Vanwonterghem I."/>
            <person name="Rinke C."/>
            <person name="Parks D.H."/>
            <person name="Zhang Y."/>
            <person name="Takai K."/>
            <person name="Sievert S.M."/>
            <person name="Simon J."/>
            <person name="Campbell B.J."/>
            <person name="Hanson T.E."/>
            <person name="Woyke T."/>
            <person name="Klotz M.G."/>
            <person name="Hugenholtz P."/>
        </authorList>
    </citation>
    <scope>NUCLEOTIDE SEQUENCE [LARGE SCALE GENOMIC DNA]</scope>
    <source>
        <strain evidence="7">UBA12443</strain>
    </source>
</reference>
<dbReference type="Gene3D" id="1.10.490.10">
    <property type="entry name" value="Globins"/>
    <property type="match status" value="1"/>
</dbReference>
<dbReference type="AlphaFoldDB" id="A0A2D3WMZ1"/>
<proteinExistence type="inferred from homology"/>
<evidence type="ECO:0000256" key="2">
    <source>
        <dbReference type="ARBA" id="ARBA00022617"/>
    </source>
</evidence>
<dbReference type="InterPro" id="IPR044203">
    <property type="entry name" value="GlbO/GLB3-like"/>
</dbReference>
<evidence type="ECO:0000256" key="5">
    <source>
        <dbReference type="ARBA" id="ARBA00034496"/>
    </source>
</evidence>
<keyword evidence="4 6" id="KW-0408">Iron</keyword>
<organism evidence="7 8">
    <name type="scientific">Sulfuricurvum kujiense</name>
    <dbReference type="NCBI Taxonomy" id="148813"/>
    <lineage>
        <taxon>Bacteria</taxon>
        <taxon>Pseudomonadati</taxon>
        <taxon>Campylobacterota</taxon>
        <taxon>Epsilonproteobacteria</taxon>
        <taxon>Campylobacterales</taxon>
        <taxon>Sulfurimonadaceae</taxon>
        <taxon>Sulfuricurvum</taxon>
    </lineage>
</organism>
<feature type="binding site" description="distal binding residue" evidence="6">
    <location>
        <position position="66"/>
    </location>
    <ligand>
        <name>heme</name>
        <dbReference type="ChEBI" id="CHEBI:30413"/>
    </ligand>
    <ligandPart>
        <name>Fe</name>
        <dbReference type="ChEBI" id="CHEBI:18248"/>
    </ligandPart>
</feature>
<comment type="caution">
    <text evidence="7">The sequence shown here is derived from an EMBL/GenBank/DDBJ whole genome shotgun (WGS) entry which is preliminary data.</text>
</comment>
<dbReference type="EMBL" id="DLUI01000122">
    <property type="protein sequence ID" value="DAB37933.1"/>
    <property type="molecule type" value="Genomic_DNA"/>
</dbReference>
<dbReference type="InterPro" id="IPR012292">
    <property type="entry name" value="Globin/Proto"/>
</dbReference>
<dbReference type="Proteomes" id="UP000228859">
    <property type="component" value="Unassembled WGS sequence"/>
</dbReference>
<sequence length="150" mass="17569">MDFTIKESTLGVDSPIIKPNPEFLNQVGEERFRQLVDDHYENIAHSDIAFMFPVEYEDEFAKVKKHAADFFIQICGGPDYFAQTRGDPRMLARHQRFRIDERGRQIWLNSFATLLPYLEEEGISPEHIQSFWNYLERFSSLLVNIPTPKG</sequence>
<keyword evidence="3 6" id="KW-0479">Metal-binding</keyword>
<keyword evidence="2 6" id="KW-0349">Heme</keyword>
<dbReference type="GO" id="GO:0046872">
    <property type="term" value="F:metal ion binding"/>
    <property type="evidence" value="ECO:0007669"/>
    <property type="project" value="UniProtKB-KW"/>
</dbReference>
<dbReference type="SUPFAM" id="SSF46458">
    <property type="entry name" value="Globin-like"/>
    <property type="match status" value="1"/>
</dbReference>
<evidence type="ECO:0000256" key="3">
    <source>
        <dbReference type="ARBA" id="ARBA00022723"/>
    </source>
</evidence>
<dbReference type="InterPro" id="IPR001486">
    <property type="entry name" value="Hemoglobin_trunc"/>
</dbReference>